<dbReference type="EMBL" id="CP015922">
    <property type="protein sequence ID" value="ANI99194.1"/>
    <property type="molecule type" value="Genomic_DNA"/>
</dbReference>
<protein>
    <submittedName>
        <fullName evidence="2">Glyoxalase</fullName>
    </submittedName>
</protein>
<dbReference type="InterPro" id="IPR037523">
    <property type="entry name" value="VOC_core"/>
</dbReference>
<dbReference type="OrthoDB" id="8562712at2"/>
<evidence type="ECO:0000313" key="3">
    <source>
        <dbReference type="Proteomes" id="UP000078463"/>
    </source>
</evidence>
<accession>A0A191UDV5</accession>
<proteinExistence type="predicted"/>
<dbReference type="AlphaFoldDB" id="A0A191UDV5"/>
<reference evidence="3" key="1">
    <citation type="submission" date="2016-05" db="EMBL/GenBank/DDBJ databases">
        <title>Polynucleobacter sp. QLW-P1FAT50C-4 genome.</title>
        <authorList>
            <person name="Hahn M.W."/>
        </authorList>
    </citation>
    <scope>NUCLEOTIDE SEQUENCE [LARGE SCALE GENOMIC DNA]</scope>
    <source>
        <strain evidence="3">QLW-P1FAT50C-4</strain>
    </source>
</reference>
<feature type="domain" description="VOC" evidence="1">
    <location>
        <begin position="5"/>
        <end position="140"/>
    </location>
</feature>
<dbReference type="Gene3D" id="3.10.180.10">
    <property type="entry name" value="2,3-Dihydroxybiphenyl 1,2-Dioxygenase, domain 1"/>
    <property type="match status" value="1"/>
</dbReference>
<dbReference type="Proteomes" id="UP000078463">
    <property type="component" value="Chromosome"/>
</dbReference>
<sequence>MSNLSLNHFSIRSLEIEKTSEFFSKVLGLTVGPRPDFPFPGVWLYNGAHDSYANAVLHLIAIDKNDPNGLKKYLGDRDPSSLHGSGAVDHIAFFANGLEEKIALLKQLNIPYRERTVPVLKLHQIFLDDPNGVVIELNYPAEEKAALDAKAA</sequence>
<gene>
    <name evidence="2" type="ORF">A8O14_03220</name>
</gene>
<dbReference type="RefSeq" id="WP_068948199.1">
    <property type="nucleotide sequence ID" value="NZ_CP015922.1"/>
</dbReference>
<dbReference type="PANTHER" id="PTHR46142:SF3">
    <property type="entry name" value="F18B13.24 PROTEIN"/>
    <property type="match status" value="1"/>
</dbReference>
<dbReference type="PROSITE" id="PS51819">
    <property type="entry name" value="VOC"/>
    <property type="match status" value="1"/>
</dbReference>
<keyword evidence="3" id="KW-1185">Reference proteome</keyword>
<dbReference type="PANTHER" id="PTHR46142">
    <property type="match status" value="1"/>
</dbReference>
<dbReference type="KEGG" id="pwu:A8O14_03220"/>
<dbReference type="SUPFAM" id="SSF54593">
    <property type="entry name" value="Glyoxalase/Bleomycin resistance protein/Dihydroxybiphenyl dioxygenase"/>
    <property type="match status" value="1"/>
</dbReference>
<evidence type="ECO:0000313" key="2">
    <source>
        <dbReference type="EMBL" id="ANI99194.1"/>
    </source>
</evidence>
<dbReference type="InterPro" id="IPR029068">
    <property type="entry name" value="Glyas_Bleomycin-R_OHBP_Dase"/>
</dbReference>
<organism evidence="2 3">
    <name type="scientific">Polynucleobacter wuianus</name>
    <dbReference type="NCBI Taxonomy" id="1743168"/>
    <lineage>
        <taxon>Bacteria</taxon>
        <taxon>Pseudomonadati</taxon>
        <taxon>Pseudomonadota</taxon>
        <taxon>Betaproteobacteria</taxon>
        <taxon>Burkholderiales</taxon>
        <taxon>Burkholderiaceae</taxon>
        <taxon>Polynucleobacter</taxon>
    </lineage>
</organism>
<dbReference type="STRING" id="1743168.A8O14_03220"/>
<name>A0A191UDV5_9BURK</name>
<evidence type="ECO:0000259" key="1">
    <source>
        <dbReference type="PROSITE" id="PS51819"/>
    </source>
</evidence>